<dbReference type="Gene3D" id="1.20.1280.50">
    <property type="match status" value="1"/>
</dbReference>
<name>A0A8K0E9P2_9ROSA</name>
<dbReference type="CDD" id="cd14275">
    <property type="entry name" value="UBA_EF-Ts"/>
    <property type="match status" value="1"/>
</dbReference>
<dbReference type="NCBIfam" id="TIGR00116">
    <property type="entry name" value="tsf"/>
    <property type="match status" value="1"/>
</dbReference>
<dbReference type="AlphaFoldDB" id="A0A8K0E9P2"/>
<dbReference type="GO" id="GO:0003746">
    <property type="term" value="F:translation elongation factor activity"/>
    <property type="evidence" value="ECO:0007669"/>
    <property type="project" value="UniProtKB-UniRule"/>
</dbReference>
<feature type="compositionally biased region" description="Basic and acidic residues" evidence="7">
    <location>
        <begin position="288"/>
        <end position="300"/>
    </location>
</feature>
<feature type="region of interest" description="Disordered" evidence="7">
    <location>
        <begin position="250"/>
        <end position="428"/>
    </location>
</feature>
<gene>
    <name evidence="5" type="primary">EFTS</name>
    <name evidence="9" type="ORF">FNV43_RR15770</name>
</gene>
<keyword evidence="10" id="KW-1185">Reference proteome</keyword>
<evidence type="ECO:0000256" key="3">
    <source>
        <dbReference type="ARBA" id="ARBA00022917"/>
    </source>
</evidence>
<dbReference type="InterPro" id="IPR014039">
    <property type="entry name" value="Transl_elong_EFTs/EF1B_dimer"/>
</dbReference>
<dbReference type="SMART" id="SM00256">
    <property type="entry name" value="FBOX"/>
    <property type="match status" value="1"/>
</dbReference>
<reference evidence="9" key="1">
    <citation type="submission" date="2020-03" db="EMBL/GenBank/DDBJ databases">
        <title>A high-quality chromosome-level genome assembly of a woody plant with both climbing and erect habits, Rhamnella rubrinervis.</title>
        <authorList>
            <person name="Lu Z."/>
            <person name="Yang Y."/>
            <person name="Zhu X."/>
            <person name="Sun Y."/>
        </authorList>
    </citation>
    <scope>NUCLEOTIDE SEQUENCE</scope>
    <source>
        <strain evidence="9">BYM</strain>
        <tissue evidence="9">Leaf</tissue>
    </source>
</reference>
<dbReference type="SUPFAM" id="SSF81383">
    <property type="entry name" value="F-box domain"/>
    <property type="match status" value="1"/>
</dbReference>
<dbReference type="FunFam" id="1.10.8.10:FF:000001">
    <property type="entry name" value="Elongation factor Ts"/>
    <property type="match status" value="1"/>
</dbReference>
<dbReference type="OrthoDB" id="277235at2759"/>
<dbReference type="SUPFAM" id="SSF54713">
    <property type="entry name" value="Elongation factor Ts (EF-Ts), dimerisation domain"/>
    <property type="match status" value="1"/>
</dbReference>
<dbReference type="Proteomes" id="UP000796880">
    <property type="component" value="Unassembled WGS sequence"/>
</dbReference>
<feature type="region of interest" description="Disordered" evidence="7">
    <location>
        <begin position="194"/>
        <end position="232"/>
    </location>
</feature>
<dbReference type="Gene3D" id="3.30.479.20">
    <property type="entry name" value="Elongation factor Ts, dimerisation domain"/>
    <property type="match status" value="1"/>
</dbReference>
<evidence type="ECO:0000256" key="2">
    <source>
        <dbReference type="ARBA" id="ARBA00022768"/>
    </source>
</evidence>
<dbReference type="PROSITE" id="PS01126">
    <property type="entry name" value="EF_TS_1"/>
    <property type="match status" value="1"/>
</dbReference>
<comment type="function">
    <text evidence="4 5 6">Associates with the EF-Tu.GDP complex and induces the exchange of GDP to GTP. It remains bound to the aminoacyl-tRNA.EF-Tu.GTP complex up to the GTP hydrolysis stage on the ribosome.</text>
</comment>
<dbReference type="PANTHER" id="PTHR11741">
    <property type="entry name" value="ELONGATION FACTOR TS"/>
    <property type="match status" value="1"/>
</dbReference>
<comment type="caution">
    <text evidence="9">The sequence shown here is derived from an EMBL/GenBank/DDBJ whole genome shotgun (WGS) entry which is preliminary data.</text>
</comment>
<keyword evidence="2 5" id="KW-0251">Elongation factor</keyword>
<comment type="similarity">
    <text evidence="1 5 6">Belongs to the EF-Ts family.</text>
</comment>
<comment type="subcellular location">
    <subcellularLocation>
        <location evidence="5">Mitochondrion</location>
    </subcellularLocation>
</comment>
<dbReference type="InterPro" id="IPR009060">
    <property type="entry name" value="UBA-like_sf"/>
</dbReference>
<dbReference type="GO" id="GO:0070125">
    <property type="term" value="P:mitochondrial translational elongation"/>
    <property type="evidence" value="ECO:0007669"/>
    <property type="project" value="TreeGrafter"/>
</dbReference>
<evidence type="ECO:0000256" key="6">
    <source>
        <dbReference type="RuleBase" id="RU000642"/>
    </source>
</evidence>
<dbReference type="HAMAP" id="MF_00050">
    <property type="entry name" value="EF_Ts"/>
    <property type="match status" value="1"/>
</dbReference>
<dbReference type="Gene3D" id="1.10.286.20">
    <property type="match status" value="1"/>
</dbReference>
<dbReference type="Pfam" id="PF23622">
    <property type="entry name" value="LRR_At1g61320_AtMIF1"/>
    <property type="match status" value="1"/>
</dbReference>
<dbReference type="InterPro" id="IPR055357">
    <property type="entry name" value="LRR_At1g61320_AtMIF1"/>
</dbReference>
<feature type="compositionally biased region" description="Polar residues" evidence="7">
    <location>
        <begin position="408"/>
        <end position="419"/>
    </location>
</feature>
<dbReference type="InterPro" id="IPR036047">
    <property type="entry name" value="F-box-like_dom_sf"/>
</dbReference>
<evidence type="ECO:0000256" key="4">
    <source>
        <dbReference type="ARBA" id="ARBA00025453"/>
    </source>
</evidence>
<dbReference type="InterPro" id="IPR001816">
    <property type="entry name" value="Transl_elong_EFTs/EF1B"/>
</dbReference>
<feature type="compositionally biased region" description="Basic and acidic residues" evidence="7">
    <location>
        <begin position="368"/>
        <end position="378"/>
    </location>
</feature>
<keyword evidence="3 5" id="KW-0648">Protein biosynthesis</keyword>
<dbReference type="PANTHER" id="PTHR11741:SF10">
    <property type="entry name" value="POLYPROTEIN OF EF-TS, CHLOROPLASTIC"/>
    <property type="match status" value="1"/>
</dbReference>
<dbReference type="FunFam" id="1.10.286.20:FF:000001">
    <property type="entry name" value="Elongation factor Ts"/>
    <property type="match status" value="1"/>
</dbReference>
<dbReference type="SUPFAM" id="SSF46934">
    <property type="entry name" value="UBA-like"/>
    <property type="match status" value="1"/>
</dbReference>
<proteinExistence type="inferred from homology"/>
<sequence>MYFDKEILNTDAIPQSFLLPLSTSLRLFPPYSRVCSLHHRSSIHLASATGTDVAVEEPDSPVADEDSSGVSEVSSNAADSGKSSTISDASPTSAQPKRSRPVKKSEMPPITNEELVPGATFTGKDVGSVVSVGQEVKDLEGTVKNKIRAGAFISLPEGEEGFLPISEEVDEGFGIMMGSPLWRRVKKAVSECCVSQEDRSSSKPVTPKVSEELEANGQSKNLSETSEKQDQLVSSDEAIVDVSSAVDGAAHSTAGEVQTIEKTEVSSEVLDTEETLSTTDSVVQEAPSVRKVETDGKLDSSAETPPTAEHPSAPQAGDEEVGPNPDEQPEYNSSKEDEVRSDGGSDLSQELVDEQALSPESPIVEAVKGLDDNIKEEVQEQTPAESEILSASKAEDDTVGAAPEKNDSVTNSNGQTAVPSPNGGVTKATISPALVKQLREETGAGMMDCKNALSKTGGDIVKAREFLRKKGLASPEKKASRATAEGRIGSYIHDSRIGVLVEVNCETDFVSRGDIFKELVDDLAMQVAACPQVQHLVTEDVPEDIVNKEKEIEMQKEDLLSKPEQIRSKIVEGQIKRGLMSWHYLSSLTLRTIRYNRGEGLEKKSRDFVAEVAAQTAAKSVQPVPKEQASVVEEVKETVENYEYDSLLLKNLSSGRALNLGNSMDLYEMHYHKLQWRKPIPFNIPCNMLSIAYTMSDTTKEKKHKKTQQDDDAYSSLKLEDLPDEIIVHILSLLPLKDAAATSILSSRWRSVSVSGNDVEYFLSNAPLLERLAVRDSPNLTRLRVCGQSLALKYLEIRRCPKLSSVEICDLNIVSLSFDGLGNDIKASNFILKNVPLLVELFVDFPCCSSDFEILFSCCLSQIQVLRMNDFYRIEKHYYRRYPVLPNVKQLHLRLYGNEYKVDGGLGNLHFMIDAFPNLEKLALHVGILMFSCGDESLLFCLFIGSYFILRYKKAPNCPHYRLKEVEVLEYSSKYGDIDRVLYLIKNTVGLQRIVINCKYDHTLRIMKTKQQLLEDEEVSRRQALTQLQPQVPSNIQFVCL</sequence>
<dbReference type="InterPro" id="IPR018101">
    <property type="entry name" value="Transl_elong_Ts_CS"/>
</dbReference>
<dbReference type="Gene3D" id="1.10.8.10">
    <property type="entry name" value="DNA helicase RuvA subunit, C-terminal domain"/>
    <property type="match status" value="1"/>
</dbReference>
<evidence type="ECO:0000256" key="7">
    <source>
        <dbReference type="SAM" id="MobiDB-lite"/>
    </source>
</evidence>
<organism evidence="9 10">
    <name type="scientific">Rhamnella rubrinervis</name>
    <dbReference type="NCBI Taxonomy" id="2594499"/>
    <lineage>
        <taxon>Eukaryota</taxon>
        <taxon>Viridiplantae</taxon>
        <taxon>Streptophyta</taxon>
        <taxon>Embryophyta</taxon>
        <taxon>Tracheophyta</taxon>
        <taxon>Spermatophyta</taxon>
        <taxon>Magnoliopsida</taxon>
        <taxon>eudicotyledons</taxon>
        <taxon>Gunneridae</taxon>
        <taxon>Pentapetalae</taxon>
        <taxon>rosids</taxon>
        <taxon>fabids</taxon>
        <taxon>Rosales</taxon>
        <taxon>Rhamnaceae</taxon>
        <taxon>rhamnoid group</taxon>
        <taxon>Rhamneae</taxon>
        <taxon>Rhamnella</taxon>
    </lineage>
</organism>
<feature type="domain" description="F-box" evidence="8">
    <location>
        <begin position="716"/>
        <end position="765"/>
    </location>
</feature>
<dbReference type="InterPro" id="IPR001810">
    <property type="entry name" value="F-box_dom"/>
</dbReference>
<accession>A0A8K0E9P2</accession>
<dbReference type="InterPro" id="IPR036402">
    <property type="entry name" value="EF-Ts_dimer_sf"/>
</dbReference>
<feature type="compositionally biased region" description="Polar residues" evidence="7">
    <location>
        <begin position="76"/>
        <end position="96"/>
    </location>
</feature>
<dbReference type="GO" id="GO:0005739">
    <property type="term" value="C:mitochondrion"/>
    <property type="evidence" value="ECO:0007669"/>
    <property type="project" value="UniProtKB-SubCell"/>
</dbReference>
<evidence type="ECO:0000313" key="9">
    <source>
        <dbReference type="EMBL" id="KAF3441855.1"/>
    </source>
</evidence>
<evidence type="ECO:0000313" key="10">
    <source>
        <dbReference type="Proteomes" id="UP000796880"/>
    </source>
</evidence>
<evidence type="ECO:0000256" key="5">
    <source>
        <dbReference type="HAMAP-Rule" id="MF_03135"/>
    </source>
</evidence>
<feature type="region of interest" description="Disordered" evidence="7">
    <location>
        <begin position="49"/>
        <end position="124"/>
    </location>
</feature>
<dbReference type="SUPFAM" id="SSF52047">
    <property type="entry name" value="RNI-like"/>
    <property type="match status" value="1"/>
</dbReference>
<evidence type="ECO:0000259" key="8">
    <source>
        <dbReference type="PROSITE" id="PS50181"/>
    </source>
</evidence>
<feature type="compositionally biased region" description="Basic and acidic residues" evidence="7">
    <location>
        <begin position="333"/>
        <end position="343"/>
    </location>
</feature>
<feature type="compositionally biased region" description="Acidic residues" evidence="7">
    <location>
        <begin position="54"/>
        <end position="67"/>
    </location>
</feature>
<dbReference type="Pfam" id="PF00889">
    <property type="entry name" value="EF_TS"/>
    <property type="match status" value="1"/>
</dbReference>
<protein>
    <recommendedName>
        <fullName evidence="5">Elongation factor Ts, mitochondrial</fullName>
        <shortName evidence="5">EF-Ts</shortName>
        <shortName evidence="5">EF-TsMt</shortName>
    </recommendedName>
</protein>
<dbReference type="EMBL" id="VOIH02000007">
    <property type="protein sequence ID" value="KAF3441855.1"/>
    <property type="molecule type" value="Genomic_DNA"/>
</dbReference>
<evidence type="ECO:0000256" key="1">
    <source>
        <dbReference type="ARBA" id="ARBA00005532"/>
    </source>
</evidence>
<dbReference type="PROSITE" id="PS50181">
    <property type="entry name" value="FBOX"/>
    <property type="match status" value="1"/>
</dbReference>
<keyword evidence="5" id="KW-0496">Mitochondrion</keyword>
<dbReference type="PROSITE" id="PS01127">
    <property type="entry name" value="EF_TS_2"/>
    <property type="match status" value="1"/>
</dbReference>